<dbReference type="CDD" id="cd05154">
    <property type="entry name" value="ACAD10_11_N-like"/>
    <property type="match status" value="1"/>
</dbReference>
<dbReference type="InterPro" id="IPR011009">
    <property type="entry name" value="Kinase-like_dom_sf"/>
</dbReference>
<dbReference type="PANTHER" id="PTHR21310">
    <property type="entry name" value="AMINOGLYCOSIDE PHOSPHOTRANSFERASE-RELATED-RELATED"/>
    <property type="match status" value="1"/>
</dbReference>
<dbReference type="RefSeq" id="WP_225324280.1">
    <property type="nucleotide sequence ID" value="NZ_JAEKMV010000009.1"/>
</dbReference>
<proteinExistence type="predicted"/>
<dbReference type="EMBL" id="JAWLLD010000009">
    <property type="protein sequence ID" value="MDV7012655.1"/>
    <property type="molecule type" value="Genomic_DNA"/>
</dbReference>
<dbReference type="InterPro" id="IPR041726">
    <property type="entry name" value="ACAD10_11_N"/>
</dbReference>
<dbReference type="InterPro" id="IPR051678">
    <property type="entry name" value="AGP_Transferase"/>
</dbReference>
<evidence type="ECO:0000313" key="3">
    <source>
        <dbReference type="Proteomes" id="UP001187143"/>
    </source>
</evidence>
<dbReference type="Gene3D" id="3.30.200.20">
    <property type="entry name" value="Phosphorylase Kinase, domain 1"/>
    <property type="match status" value="1"/>
</dbReference>
<gene>
    <name evidence="2" type="ORF">R4F53_10155</name>
</gene>
<dbReference type="PANTHER" id="PTHR21310:SF40">
    <property type="entry name" value="AMINOGLYCOSIDE PHOSPHOTRANSFERASE DOMAIN-CONTAINING PROTEIN-RELATED"/>
    <property type="match status" value="1"/>
</dbReference>
<organism evidence="2 3">
    <name type="scientific">Mycobacterium intracellulare</name>
    <dbReference type="NCBI Taxonomy" id="1767"/>
    <lineage>
        <taxon>Bacteria</taxon>
        <taxon>Bacillati</taxon>
        <taxon>Actinomycetota</taxon>
        <taxon>Actinomycetes</taxon>
        <taxon>Mycobacteriales</taxon>
        <taxon>Mycobacteriaceae</taxon>
        <taxon>Mycobacterium</taxon>
        <taxon>Mycobacterium avium complex (MAC)</taxon>
    </lineage>
</organism>
<comment type="caution">
    <text evidence="2">The sequence shown here is derived from an EMBL/GenBank/DDBJ whole genome shotgun (WGS) entry which is preliminary data.</text>
</comment>
<feature type="domain" description="Aminoglycoside phosphotransferase" evidence="1">
    <location>
        <begin position="21"/>
        <end position="234"/>
    </location>
</feature>
<evidence type="ECO:0000259" key="1">
    <source>
        <dbReference type="Pfam" id="PF01636"/>
    </source>
</evidence>
<sequence>MAELDLGELRARLADAGVTDVAPLSGGASSLTFGGDLGGRRVVIKVAPPGVEPVAHRDVLRQARILKALAATSVPVPDVLREDPGHPPDTPPLYVMSRVDGDCVEPLFDGCAPAADVTDRYRNACRAMAALHRLSPTELGLGDEPVVDPVAEVHRWSDTLNTVDPALAPGWPNVRDALLACAPSAMAPGVVHGDFRLGNLLASGARINAVIDWEIWSIGDPRIDVGWFLINCDPDTYRRVSAPDGMAPPTAELAELYRCELGCEATDLGWFTALACYKSVATWSLIVKHNRRRRSPRAELEAMAASLPRLLGRALSMLD</sequence>
<dbReference type="Gene3D" id="3.90.1200.10">
    <property type="match status" value="1"/>
</dbReference>
<evidence type="ECO:0000313" key="2">
    <source>
        <dbReference type="EMBL" id="MDV7012655.1"/>
    </source>
</evidence>
<accession>A0AAE4RBK8</accession>
<dbReference type="AlphaFoldDB" id="A0AAE4RBK8"/>
<dbReference type="Proteomes" id="UP001187143">
    <property type="component" value="Unassembled WGS sequence"/>
</dbReference>
<protein>
    <submittedName>
        <fullName evidence="2">Phosphotransferase family protein</fullName>
    </submittedName>
</protein>
<reference evidence="2" key="1">
    <citation type="submission" date="2023-10" db="EMBL/GenBank/DDBJ databases">
        <title>Characterization and genome sequence of Mycobacterium intracellulare ABSURDO, a novel pathogenic isolate with three colony morphotypes that vary in growth and acid-fastness.</title>
        <authorList>
            <person name="Jude B.A."/>
            <person name="Robinson R.T."/>
        </authorList>
    </citation>
    <scope>NUCLEOTIDE SEQUENCE</scope>
    <source>
        <strain evidence="2">ABSURDO Component B</strain>
    </source>
</reference>
<name>A0AAE4RBK8_MYCIT</name>
<dbReference type="SUPFAM" id="SSF56112">
    <property type="entry name" value="Protein kinase-like (PK-like)"/>
    <property type="match status" value="1"/>
</dbReference>
<dbReference type="InterPro" id="IPR002575">
    <property type="entry name" value="Aminoglycoside_PTrfase"/>
</dbReference>
<dbReference type="Pfam" id="PF01636">
    <property type="entry name" value="APH"/>
    <property type="match status" value="1"/>
</dbReference>